<evidence type="ECO:0000313" key="11">
    <source>
        <dbReference type="EMBL" id="GLB51579.1"/>
    </source>
</evidence>
<comment type="caution">
    <text evidence="11">The sequence shown here is derived from an EMBL/GenBank/DDBJ whole genome shotgun (WGS) entry which is preliminary data.</text>
</comment>
<evidence type="ECO:0000256" key="7">
    <source>
        <dbReference type="ARBA" id="ARBA00022827"/>
    </source>
</evidence>
<keyword evidence="5" id="KW-0949">S-adenosyl-L-methionine</keyword>
<dbReference type="EMBL" id="BRVP01000003">
    <property type="protein sequence ID" value="GLB51579.1"/>
    <property type="molecule type" value="Genomic_DNA"/>
</dbReference>
<dbReference type="GO" id="GO:0008168">
    <property type="term" value="F:methyltransferase activity"/>
    <property type="evidence" value="ECO:0007669"/>
    <property type="project" value="UniProtKB-KW"/>
</dbReference>
<keyword evidence="12" id="KW-1185">Reference proteome</keyword>
<name>A0A9W6B377_9FLAO</name>
<dbReference type="Gene3D" id="3.50.50.60">
    <property type="entry name" value="FAD/NAD(P)-binding domain"/>
    <property type="match status" value="1"/>
</dbReference>
<proteinExistence type="predicted"/>
<feature type="domain" description="FAD dependent oxidoreductase" evidence="10">
    <location>
        <begin position="183"/>
        <end position="325"/>
    </location>
</feature>
<dbReference type="PANTHER" id="PTHR13847">
    <property type="entry name" value="SARCOSINE DEHYDROGENASE-RELATED"/>
    <property type="match status" value="1"/>
</dbReference>
<dbReference type="RefSeq" id="WP_281752257.1">
    <property type="nucleotide sequence ID" value="NZ_BRVP01000003.1"/>
</dbReference>
<reference evidence="11" key="1">
    <citation type="submission" date="2022-07" db="EMBL/GenBank/DDBJ databases">
        <title>Taxonomy of Novel Oxalotrophic and Methylotrophic Bacteria.</title>
        <authorList>
            <person name="Sahin N."/>
            <person name="Tani A."/>
        </authorList>
    </citation>
    <scope>NUCLEOTIDE SEQUENCE</scope>
    <source>
        <strain evidence="11">AM327</strain>
    </source>
</reference>
<evidence type="ECO:0000256" key="5">
    <source>
        <dbReference type="ARBA" id="ARBA00022691"/>
    </source>
</evidence>
<dbReference type="Proteomes" id="UP001143545">
    <property type="component" value="Unassembled WGS sequence"/>
</dbReference>
<dbReference type="GO" id="GO:0016491">
    <property type="term" value="F:oxidoreductase activity"/>
    <property type="evidence" value="ECO:0007669"/>
    <property type="project" value="UniProtKB-KW"/>
</dbReference>
<evidence type="ECO:0000256" key="4">
    <source>
        <dbReference type="ARBA" id="ARBA00022679"/>
    </source>
</evidence>
<keyword evidence="1" id="KW-0963">Cytoplasm</keyword>
<dbReference type="InterPro" id="IPR036188">
    <property type="entry name" value="FAD/NAD-bd_sf"/>
</dbReference>
<keyword evidence="3" id="KW-0285">Flavoprotein</keyword>
<keyword evidence="2" id="KW-0489">Methyltransferase</keyword>
<dbReference type="AlphaFoldDB" id="A0A9W6B377"/>
<dbReference type="SUPFAM" id="SSF54373">
    <property type="entry name" value="FAD-linked reductases, C-terminal domain"/>
    <property type="match status" value="1"/>
</dbReference>
<protein>
    <submittedName>
        <fullName evidence="11">FAD-dependent oxidoreductase</fullName>
    </submittedName>
</protein>
<sequence length="353" mass="39857">MVDYLIIGSGLAGVSFAKELLANDKSFCVISDDSQQSSQVAGALYNPVILKRFTPVWKADEQLLKLHETFGYYEKFFGASLLEDLPVYRRFASVEEQNGWFEASDNPKLNRYLNTDLKSNTFISIDADFRFGKVNDTGRLAISKLISLFKTHFQKKNLFISDTFDYRLLKIELGGFVYKDVIAKNVIFCDGYGLMKNPYFNYLPLRGTKGELLVIKAPELKVDVVIKSAGFIIPLGNDLYKIGATYNHDDKNNIPSKKGRQELLDKIAGLIKCDFEIVNQLAGVRPTVADRRPLVGEHPAHKNMYILNGLGTRGVMIGPYAADILYKHIYNAADIPSEMNVIRFKKRWLKANA</sequence>
<dbReference type="InterPro" id="IPR006076">
    <property type="entry name" value="FAD-dep_OxRdtase"/>
</dbReference>
<evidence type="ECO:0000256" key="3">
    <source>
        <dbReference type="ARBA" id="ARBA00022630"/>
    </source>
</evidence>
<evidence type="ECO:0000313" key="12">
    <source>
        <dbReference type="Proteomes" id="UP001143545"/>
    </source>
</evidence>
<keyword evidence="4" id="KW-0808">Transferase</keyword>
<gene>
    <name evidence="11" type="primary">fjo30</name>
    <name evidence="11" type="ORF">NBRC110019_06180</name>
</gene>
<evidence type="ECO:0000256" key="1">
    <source>
        <dbReference type="ARBA" id="ARBA00022490"/>
    </source>
</evidence>
<evidence type="ECO:0000259" key="10">
    <source>
        <dbReference type="Pfam" id="PF01266"/>
    </source>
</evidence>
<evidence type="ECO:0000256" key="6">
    <source>
        <dbReference type="ARBA" id="ARBA00022694"/>
    </source>
</evidence>
<accession>A0A9W6B377</accession>
<keyword evidence="6" id="KW-0819">tRNA processing</keyword>
<dbReference type="GO" id="GO:0005737">
    <property type="term" value="C:cytoplasm"/>
    <property type="evidence" value="ECO:0007669"/>
    <property type="project" value="TreeGrafter"/>
</dbReference>
<organism evidence="11 12">
    <name type="scientific">Neptunitalea chrysea</name>
    <dbReference type="NCBI Taxonomy" id="1647581"/>
    <lineage>
        <taxon>Bacteria</taxon>
        <taxon>Pseudomonadati</taxon>
        <taxon>Bacteroidota</taxon>
        <taxon>Flavobacteriia</taxon>
        <taxon>Flavobacteriales</taxon>
        <taxon>Flavobacteriaceae</taxon>
        <taxon>Neptunitalea</taxon>
    </lineage>
</organism>
<evidence type="ECO:0000256" key="9">
    <source>
        <dbReference type="ARBA" id="ARBA00023268"/>
    </source>
</evidence>
<dbReference type="PANTHER" id="PTHR13847:SF283">
    <property type="entry name" value="TRNA 5-METHYLAMINOMETHYL-2-THIOURIDINE BIOSYNTHESIS BIFUNCTIONAL PROTEIN MNMC"/>
    <property type="match status" value="1"/>
</dbReference>
<dbReference type="Gene3D" id="3.30.9.10">
    <property type="entry name" value="D-Amino Acid Oxidase, subunit A, domain 2"/>
    <property type="match status" value="1"/>
</dbReference>
<dbReference type="SUPFAM" id="SSF51971">
    <property type="entry name" value="Nucleotide-binding domain"/>
    <property type="match status" value="1"/>
</dbReference>
<evidence type="ECO:0000256" key="8">
    <source>
        <dbReference type="ARBA" id="ARBA00023002"/>
    </source>
</evidence>
<evidence type="ECO:0000256" key="2">
    <source>
        <dbReference type="ARBA" id="ARBA00022603"/>
    </source>
</evidence>
<dbReference type="Pfam" id="PF01266">
    <property type="entry name" value="DAO"/>
    <property type="match status" value="1"/>
</dbReference>
<keyword evidence="8" id="KW-0560">Oxidoreductase</keyword>
<dbReference type="GO" id="GO:0008033">
    <property type="term" value="P:tRNA processing"/>
    <property type="evidence" value="ECO:0007669"/>
    <property type="project" value="UniProtKB-KW"/>
</dbReference>
<dbReference type="GO" id="GO:0032259">
    <property type="term" value="P:methylation"/>
    <property type="evidence" value="ECO:0007669"/>
    <property type="project" value="UniProtKB-KW"/>
</dbReference>
<keyword evidence="7" id="KW-0274">FAD</keyword>
<keyword evidence="9" id="KW-0511">Multifunctional enzyme</keyword>